<sequence length="51" mass="5438">EAGSAPKSGPGFKSERIPNPGDFPSSVSNRILFFYKNTILSSNTSIHEPAS</sequence>
<evidence type="ECO:0000313" key="3">
    <source>
        <dbReference type="Proteomes" id="UP001341840"/>
    </source>
</evidence>
<dbReference type="Proteomes" id="UP001341840">
    <property type="component" value="Unassembled WGS sequence"/>
</dbReference>
<keyword evidence="3" id="KW-1185">Reference proteome</keyword>
<feature type="non-terminal residue" evidence="2">
    <location>
        <position position="1"/>
    </location>
</feature>
<organism evidence="2 3">
    <name type="scientific">Stylosanthes scabra</name>
    <dbReference type="NCBI Taxonomy" id="79078"/>
    <lineage>
        <taxon>Eukaryota</taxon>
        <taxon>Viridiplantae</taxon>
        <taxon>Streptophyta</taxon>
        <taxon>Embryophyta</taxon>
        <taxon>Tracheophyta</taxon>
        <taxon>Spermatophyta</taxon>
        <taxon>Magnoliopsida</taxon>
        <taxon>eudicotyledons</taxon>
        <taxon>Gunneridae</taxon>
        <taxon>Pentapetalae</taxon>
        <taxon>rosids</taxon>
        <taxon>fabids</taxon>
        <taxon>Fabales</taxon>
        <taxon>Fabaceae</taxon>
        <taxon>Papilionoideae</taxon>
        <taxon>50 kb inversion clade</taxon>
        <taxon>dalbergioids sensu lato</taxon>
        <taxon>Dalbergieae</taxon>
        <taxon>Pterocarpus clade</taxon>
        <taxon>Stylosanthes</taxon>
    </lineage>
</organism>
<feature type="region of interest" description="Disordered" evidence="1">
    <location>
        <begin position="1"/>
        <end position="23"/>
    </location>
</feature>
<dbReference type="EMBL" id="JASCZI010094073">
    <property type="protein sequence ID" value="MED6153613.1"/>
    <property type="molecule type" value="Genomic_DNA"/>
</dbReference>
<reference evidence="2 3" key="1">
    <citation type="journal article" date="2023" name="Plants (Basel)">
        <title>Bridging the Gap: Combining Genomics and Transcriptomics Approaches to Understand Stylosanthes scabra, an Orphan Legume from the Brazilian Caatinga.</title>
        <authorList>
            <person name="Ferreira-Neto J.R.C."/>
            <person name="da Silva M.D."/>
            <person name="Binneck E."/>
            <person name="de Melo N.F."/>
            <person name="da Silva R.H."/>
            <person name="de Melo A.L.T.M."/>
            <person name="Pandolfi V."/>
            <person name="Bustamante F.O."/>
            <person name="Brasileiro-Vidal A.C."/>
            <person name="Benko-Iseppon A.M."/>
        </authorList>
    </citation>
    <scope>NUCLEOTIDE SEQUENCE [LARGE SCALE GENOMIC DNA]</scope>
    <source>
        <tissue evidence="2">Leaves</tissue>
    </source>
</reference>
<accession>A0ABU6U135</accession>
<proteinExistence type="predicted"/>
<comment type="caution">
    <text evidence="2">The sequence shown here is derived from an EMBL/GenBank/DDBJ whole genome shotgun (WGS) entry which is preliminary data.</text>
</comment>
<evidence type="ECO:0000256" key="1">
    <source>
        <dbReference type="SAM" id="MobiDB-lite"/>
    </source>
</evidence>
<evidence type="ECO:0000313" key="2">
    <source>
        <dbReference type="EMBL" id="MED6153613.1"/>
    </source>
</evidence>
<protein>
    <submittedName>
        <fullName evidence="2">Uncharacterized protein</fullName>
    </submittedName>
</protein>
<name>A0ABU6U135_9FABA</name>
<feature type="non-terminal residue" evidence="2">
    <location>
        <position position="51"/>
    </location>
</feature>
<gene>
    <name evidence="2" type="ORF">PIB30_103815</name>
</gene>